<keyword evidence="2" id="KW-0963">Cytoplasm</keyword>
<sequence length="159" mass="17118">MSAPDRRVIIYPSYLDSTKTVAEGRAIPKEQACITPFVQEMLESCKQLKIPAEIENKHYPRAWWVPGRLRVQLKNADGTPTVPEIPNKRTLMIKIAELVAKHPGRKNGVPPVPKEVIEHGFDPAGLPGAKPVSAGASGSGAGTSSAASTSNKKKSSKKK</sequence>
<evidence type="ECO:0000256" key="5">
    <source>
        <dbReference type="SAM" id="MobiDB-lite"/>
    </source>
</evidence>
<dbReference type="Pfam" id="PF01922">
    <property type="entry name" value="SRP19"/>
    <property type="match status" value="1"/>
</dbReference>
<evidence type="ECO:0000256" key="1">
    <source>
        <dbReference type="ARBA" id="ARBA00004496"/>
    </source>
</evidence>
<name>A0A7S0RQN6_9CHLO</name>
<dbReference type="PANTHER" id="PTHR17453">
    <property type="entry name" value="SIGNAL RECOGNITION PARTICLE 19 KD PROTEIN"/>
    <property type="match status" value="1"/>
</dbReference>
<gene>
    <name evidence="6" type="ORF">CLEI1391_LOCUS11680</name>
</gene>
<dbReference type="Gene3D" id="3.30.56.30">
    <property type="entry name" value="Signal recognition particle, SRP19-like subunit"/>
    <property type="match status" value="1"/>
</dbReference>
<evidence type="ECO:0000256" key="2">
    <source>
        <dbReference type="ARBA" id="ARBA00022490"/>
    </source>
</evidence>
<dbReference type="SUPFAM" id="SSF69695">
    <property type="entry name" value="SRP19"/>
    <property type="match status" value="1"/>
</dbReference>
<dbReference type="GO" id="GO:0008312">
    <property type="term" value="F:7S RNA binding"/>
    <property type="evidence" value="ECO:0007669"/>
    <property type="project" value="InterPro"/>
</dbReference>
<dbReference type="InterPro" id="IPR036521">
    <property type="entry name" value="SRP19-like_sf"/>
</dbReference>
<evidence type="ECO:0000256" key="3">
    <source>
        <dbReference type="ARBA" id="ARBA00023135"/>
    </source>
</evidence>
<dbReference type="GO" id="GO:0005786">
    <property type="term" value="C:signal recognition particle, endoplasmic reticulum targeting"/>
    <property type="evidence" value="ECO:0007669"/>
    <property type="project" value="UniProtKB-KW"/>
</dbReference>
<dbReference type="AlphaFoldDB" id="A0A7S0RQN6"/>
<reference evidence="6" key="1">
    <citation type="submission" date="2021-01" db="EMBL/GenBank/DDBJ databases">
        <authorList>
            <person name="Corre E."/>
            <person name="Pelletier E."/>
            <person name="Niang G."/>
            <person name="Scheremetjew M."/>
            <person name="Finn R."/>
            <person name="Kale V."/>
            <person name="Holt S."/>
            <person name="Cochrane G."/>
            <person name="Meng A."/>
            <person name="Brown T."/>
            <person name="Cohen L."/>
        </authorList>
    </citation>
    <scope>NUCLEOTIDE SEQUENCE</scope>
    <source>
        <strain evidence="6">SAG 11-49</strain>
    </source>
</reference>
<dbReference type="InterPro" id="IPR002778">
    <property type="entry name" value="Signal_recog_particle_SRP19"/>
</dbReference>
<dbReference type="EMBL" id="HBFB01020833">
    <property type="protein sequence ID" value="CAD8684269.1"/>
    <property type="molecule type" value="Transcribed_RNA"/>
</dbReference>
<evidence type="ECO:0000256" key="4">
    <source>
        <dbReference type="ARBA" id="ARBA00023274"/>
    </source>
</evidence>
<dbReference type="PANTHER" id="PTHR17453:SF0">
    <property type="entry name" value="SIGNAL RECOGNITION PARTICLE 19 KDA PROTEIN"/>
    <property type="match status" value="1"/>
</dbReference>
<protein>
    <recommendedName>
        <fullName evidence="7">Signal recognition particle 19 kDa protein</fullName>
    </recommendedName>
</protein>
<evidence type="ECO:0008006" key="7">
    <source>
        <dbReference type="Google" id="ProtNLM"/>
    </source>
</evidence>
<keyword evidence="4" id="KW-0687">Ribonucleoprotein</keyword>
<evidence type="ECO:0000313" key="6">
    <source>
        <dbReference type="EMBL" id="CAD8684269.1"/>
    </source>
</evidence>
<dbReference type="GO" id="GO:0006617">
    <property type="term" value="P:SRP-dependent cotranslational protein targeting to membrane, signal sequence recognition"/>
    <property type="evidence" value="ECO:0007669"/>
    <property type="project" value="TreeGrafter"/>
</dbReference>
<keyword evidence="3" id="KW-0733">Signal recognition particle</keyword>
<comment type="subcellular location">
    <subcellularLocation>
        <location evidence="1">Cytoplasm</location>
    </subcellularLocation>
</comment>
<organism evidence="6">
    <name type="scientific">Chlamydomonas leiostraca</name>
    <dbReference type="NCBI Taxonomy" id="1034604"/>
    <lineage>
        <taxon>Eukaryota</taxon>
        <taxon>Viridiplantae</taxon>
        <taxon>Chlorophyta</taxon>
        <taxon>core chlorophytes</taxon>
        <taxon>Chlorophyceae</taxon>
        <taxon>CS clade</taxon>
        <taxon>Chlamydomonadales</taxon>
        <taxon>Chlamydomonadaceae</taxon>
        <taxon>Chlamydomonas</taxon>
    </lineage>
</organism>
<feature type="region of interest" description="Disordered" evidence="5">
    <location>
        <begin position="103"/>
        <end position="159"/>
    </location>
</feature>
<proteinExistence type="predicted"/>
<accession>A0A7S0RQN6</accession>